<dbReference type="PROSITE" id="PS00108">
    <property type="entry name" value="PROTEIN_KINASE_ST"/>
    <property type="match status" value="1"/>
</dbReference>
<dbReference type="Pfam" id="PF00069">
    <property type="entry name" value="Pkinase"/>
    <property type="match status" value="1"/>
</dbReference>
<evidence type="ECO:0000256" key="2">
    <source>
        <dbReference type="SAM" id="MobiDB-lite"/>
    </source>
</evidence>
<dbReference type="Proteomes" id="UP001562357">
    <property type="component" value="Unassembled WGS sequence"/>
</dbReference>
<dbReference type="SUPFAM" id="SSF49879">
    <property type="entry name" value="SMAD/FHA domain"/>
    <property type="match status" value="1"/>
</dbReference>
<dbReference type="SMART" id="SM00220">
    <property type="entry name" value="S_TKc"/>
    <property type="match status" value="1"/>
</dbReference>
<dbReference type="InterPro" id="IPR011009">
    <property type="entry name" value="Kinase-like_dom_sf"/>
</dbReference>
<dbReference type="PROSITE" id="PS50006">
    <property type="entry name" value="FHA_DOMAIN"/>
    <property type="match status" value="1"/>
</dbReference>
<feature type="domain" description="FHA" evidence="3">
    <location>
        <begin position="46"/>
        <end position="104"/>
    </location>
</feature>
<evidence type="ECO:0000259" key="3">
    <source>
        <dbReference type="PROSITE" id="PS50006"/>
    </source>
</evidence>
<evidence type="ECO:0000259" key="4">
    <source>
        <dbReference type="PROSITE" id="PS50011"/>
    </source>
</evidence>
<proteinExistence type="inferred from homology"/>
<sequence>MEDTKASVELGHETVSQRPVARLEYICSRDGRVTKGMISIRETDIFRIGRDPRSNDFAIKSDRESLVSRNHCEIYTVVYEKGINFVYVRDRKSFNGTYVNNMLVGKGPGLCSGFLLQDGDTIEILPYWKFILHQENSPPKIELSEIQLAESRLFSDKYLISRRCIGQGVDANVFLAEEAATRRQIVCKVVNLDEYQNRLVRDGCRRKLQEADLLRQLRHPNILAYVDSISSPHSLFIFTELATGGDLMSFINRQNGVKEFDCRIIIRQVLRGLSYLHSKGIIHRDLKPENILLAYSPKVAYHRIMLSDFATCAVPRRSRLKTMVGTANYQAPELHAATQDHQTPAIDMWAVGIITAIMLTASLDIDDTIAKLCHSDQDAILQNLKFNIFLPDLKLSNNSKTFVWQCLQRSPQDRQTVLEAECHDWLCTPEEHLRFFEQLDRRVLGEWETQAELSPMPLQLPSVLMGSLATEQGQDELFKSYLSLARRHPLLQTEFSHHFRKFLFKNEAQRVVPDSQPSTNAETQRSRGAQDKSPSSMLVSQSTATDATGPAQTTAYSPKQSLAIRTKRRSSEPCSPDPKMKSLRRKTNQ</sequence>
<dbReference type="EMBL" id="BAAFGZ010000048">
    <property type="protein sequence ID" value="GAB0133565.1"/>
    <property type="molecule type" value="Genomic_DNA"/>
</dbReference>
<dbReference type="SUPFAM" id="SSF56112">
    <property type="entry name" value="Protein kinase-like (PK-like)"/>
    <property type="match status" value="1"/>
</dbReference>
<accession>A0ABQ0CJF8</accession>
<dbReference type="InterPro" id="IPR000253">
    <property type="entry name" value="FHA_dom"/>
</dbReference>
<evidence type="ECO:0000313" key="5">
    <source>
        <dbReference type="EMBL" id="GAB0133565.1"/>
    </source>
</evidence>
<name>A0ABQ0CJF8_9HYPO</name>
<dbReference type="InterPro" id="IPR008271">
    <property type="entry name" value="Ser/Thr_kinase_AS"/>
</dbReference>
<dbReference type="Gene3D" id="2.60.200.20">
    <property type="match status" value="1"/>
</dbReference>
<evidence type="ECO:0000256" key="1">
    <source>
        <dbReference type="ARBA" id="ARBA00005575"/>
    </source>
</evidence>
<comment type="similarity">
    <text evidence="1">Belongs to the protein kinase superfamily. CAMK Ser/Thr protein kinase family. CHEK2 subfamily.</text>
</comment>
<protein>
    <submittedName>
        <fullName evidence="5">Uncharacterized protein</fullName>
    </submittedName>
</protein>
<evidence type="ECO:0000313" key="6">
    <source>
        <dbReference type="Proteomes" id="UP001562357"/>
    </source>
</evidence>
<dbReference type="PROSITE" id="PS50011">
    <property type="entry name" value="PROTEIN_KINASE_DOM"/>
    <property type="match status" value="1"/>
</dbReference>
<feature type="domain" description="Protein kinase" evidence="4">
    <location>
        <begin position="159"/>
        <end position="426"/>
    </location>
</feature>
<dbReference type="InterPro" id="IPR000719">
    <property type="entry name" value="Prot_kinase_dom"/>
</dbReference>
<dbReference type="InterPro" id="IPR008984">
    <property type="entry name" value="SMAD_FHA_dom_sf"/>
</dbReference>
<dbReference type="Pfam" id="PF00498">
    <property type="entry name" value="FHA"/>
    <property type="match status" value="1"/>
</dbReference>
<feature type="region of interest" description="Disordered" evidence="2">
    <location>
        <begin position="510"/>
        <end position="589"/>
    </location>
</feature>
<dbReference type="PANTHER" id="PTHR24347">
    <property type="entry name" value="SERINE/THREONINE-PROTEIN KINASE"/>
    <property type="match status" value="1"/>
</dbReference>
<dbReference type="Gene3D" id="1.10.510.10">
    <property type="entry name" value="Transferase(Phosphotransferase) domain 1"/>
    <property type="match status" value="1"/>
</dbReference>
<gene>
    <name evidence="5" type="primary">g1972</name>
    <name evidence="5" type="ORF">EsDP_00001972</name>
</gene>
<dbReference type="SMART" id="SM00240">
    <property type="entry name" value="FHA"/>
    <property type="match status" value="1"/>
</dbReference>
<feature type="compositionally biased region" description="Polar residues" evidence="2">
    <location>
        <begin position="531"/>
        <end position="560"/>
    </location>
</feature>
<reference evidence="6" key="1">
    <citation type="submission" date="2024-06" db="EMBL/GenBank/DDBJ databases">
        <title>Draft Genome Sequences of Epichloe bromicola Strains Isolated from Elymus ciliaris.</title>
        <authorList>
            <consortium name="Epichloe bromicola genome sequencing consortium"/>
            <person name="Miura A."/>
            <person name="Imano S."/>
            <person name="Ashida A."/>
            <person name="Sato I."/>
            <person name="Chiba S."/>
            <person name="Tanaka A."/>
            <person name="Camagna M."/>
            <person name="Takemoto D."/>
        </authorList>
    </citation>
    <scope>NUCLEOTIDE SEQUENCE [LARGE SCALE GENOMIC DNA]</scope>
    <source>
        <strain evidence="6">DP</strain>
    </source>
</reference>
<keyword evidence="6" id="KW-1185">Reference proteome</keyword>
<organism evidence="5 6">
    <name type="scientific">Epichloe bromicola</name>
    <dbReference type="NCBI Taxonomy" id="79588"/>
    <lineage>
        <taxon>Eukaryota</taxon>
        <taxon>Fungi</taxon>
        <taxon>Dikarya</taxon>
        <taxon>Ascomycota</taxon>
        <taxon>Pezizomycotina</taxon>
        <taxon>Sordariomycetes</taxon>
        <taxon>Hypocreomycetidae</taxon>
        <taxon>Hypocreales</taxon>
        <taxon>Clavicipitaceae</taxon>
        <taxon>Epichloe</taxon>
    </lineage>
</organism>
<comment type="caution">
    <text evidence="5">The sequence shown here is derived from an EMBL/GenBank/DDBJ whole genome shotgun (WGS) entry which is preliminary data.</text>
</comment>